<feature type="transmembrane region" description="Helical" evidence="1">
    <location>
        <begin position="994"/>
        <end position="1020"/>
    </location>
</feature>
<dbReference type="Gene3D" id="3.30.70.1320">
    <property type="entry name" value="Multidrug efflux transporter AcrB pore domain like"/>
    <property type="match status" value="1"/>
</dbReference>
<feature type="transmembrane region" description="Helical" evidence="1">
    <location>
        <begin position="436"/>
        <end position="461"/>
    </location>
</feature>
<dbReference type="SUPFAM" id="SSF82714">
    <property type="entry name" value="Multidrug efflux transporter AcrB TolC docking domain, DN and DC subdomains"/>
    <property type="match status" value="2"/>
</dbReference>
<keyword evidence="3" id="KW-1185">Reference proteome</keyword>
<proteinExistence type="predicted"/>
<dbReference type="Gene3D" id="3.30.70.1430">
    <property type="entry name" value="Multidrug efflux transporter AcrB pore domain"/>
    <property type="match status" value="2"/>
</dbReference>
<accession>A0A1W2DFT1</accession>
<sequence>MTSIPRTPLLNGPIPWMAGNSVAANLLMIVLLVGGLVMGSTIKQEVFPDFDMGSVTVSVAYPGASPEEVERGIILAIEEAVQGLDGIDEMHATASEGHGSVTIEVREEMDVQTFAREVETQVNAVTSFPDEAERPMTSVFSRKRHVISHAIYGDQSLATLTEFAESFRDILLQDATITQVELRGTRDHEIHVEVPQENLRQYGLTLGDIADAIRNAVVELPGGSIRTRGGEIMVRMKERRELAREYARLPIITTREGARIFLEDIAIISEGFEESNTYATFNGKPAIMVEVYRVGDQKPIQLAEAVKTQVTLFKKSLPRGIDITMVSDRSQVFQQRADLLIKNGYIGLSLVFLFLAFFLEIRLAFWVALGIPISLLGAFVFLPLTDFSINLISMFAFIVTLGIVVDDAIVVGENIYQHREQGKPFLEASIDGAREVALPVVFSILTNVVAFLPIMFVSGVMGKFFKVIPLVVIVVFIISLVESLFILPAHLSHRGRKPGRIMTWIMEKQQKISRALIRFVERIYAPILESMLNNRYITISIGIAILIIVLGYVKSGRITTTLMPRVESDYAFVTVTLPYGSSDEKAASILKIISDSALQVVNNNGGAALCRGRYAQVKDNIITARILLTPPDVRPLSTATVTQLWRKATGPIAGLESMVFQSDRGGPGSGASLTIELSHRDIDILDAASVKLAGELAGFPSTKDIDDGSARGKQQFDFKMLPQGLSLGLKARNVALQVRHAFYGATALKLQRGRNEVTVKVRLPREERTTENQLETMIIHTPNGQEALLREVVNMERGRAYTAIRRRAGRRVSTITANVVPRMETSRILLVVKSEILPALQQEFPGLTANFEGRQANMQESTQSLIRGLLIALFGIYALLAIPFKSYFQPMVIMACIPFGIVGAVLGHMILGYSLSLMSLFGLVALSGVVVNDSLVMVDFANRKRREGFSAQRAIAMAGQQRFRPIMLTTLTTFGGLAPMIFETSRQARYMIPMAISLGFGIVFATLITLALVPSFYMILEDILNIFTENHGVNYEDKSLQ</sequence>
<dbReference type="AlphaFoldDB" id="A0A1W2DFT1"/>
<dbReference type="Proteomes" id="UP000192418">
    <property type="component" value="Unassembled WGS sequence"/>
</dbReference>
<dbReference type="PANTHER" id="PTHR32063">
    <property type="match status" value="1"/>
</dbReference>
<evidence type="ECO:0000313" key="2">
    <source>
        <dbReference type="EMBL" id="SMC96144.1"/>
    </source>
</evidence>
<dbReference type="PRINTS" id="PR00702">
    <property type="entry name" value="ACRIFLAVINRP"/>
</dbReference>
<dbReference type="OrthoDB" id="9806532at2"/>
<dbReference type="RefSeq" id="WP_084070228.1">
    <property type="nucleotide sequence ID" value="NZ_FWXY01000017.1"/>
</dbReference>
<feature type="transmembrane region" description="Helical" evidence="1">
    <location>
        <begin position="865"/>
        <end position="884"/>
    </location>
</feature>
<protein>
    <submittedName>
        <fullName evidence="2">Multidrug efflux pump subunit AcrB</fullName>
    </submittedName>
</protein>
<dbReference type="GO" id="GO:0042910">
    <property type="term" value="F:xenobiotic transmembrane transporter activity"/>
    <property type="evidence" value="ECO:0007669"/>
    <property type="project" value="TreeGrafter"/>
</dbReference>
<dbReference type="InterPro" id="IPR001036">
    <property type="entry name" value="Acrflvin-R"/>
</dbReference>
<keyword evidence="1" id="KW-0812">Transmembrane</keyword>
<keyword evidence="1" id="KW-0472">Membrane</keyword>
<feature type="transmembrane region" description="Helical" evidence="1">
    <location>
        <begin position="917"/>
        <end position="942"/>
    </location>
</feature>
<gene>
    <name evidence="2" type="ORF">SAMN02746065_11748</name>
</gene>
<evidence type="ECO:0000313" key="3">
    <source>
        <dbReference type="Proteomes" id="UP000192418"/>
    </source>
</evidence>
<dbReference type="STRING" id="1121400.SAMN02746065_11748"/>
<dbReference type="GO" id="GO:0005886">
    <property type="term" value="C:plasma membrane"/>
    <property type="evidence" value="ECO:0007669"/>
    <property type="project" value="TreeGrafter"/>
</dbReference>
<feature type="transmembrane region" description="Helical" evidence="1">
    <location>
        <begin position="365"/>
        <end position="385"/>
    </location>
</feature>
<dbReference type="SUPFAM" id="SSF82693">
    <property type="entry name" value="Multidrug efflux transporter AcrB pore domain, PN1, PN2, PC1 and PC2 subdomains"/>
    <property type="match status" value="2"/>
</dbReference>
<feature type="transmembrane region" description="Helical" evidence="1">
    <location>
        <begin position="891"/>
        <end position="911"/>
    </location>
</feature>
<feature type="transmembrane region" description="Helical" evidence="1">
    <location>
        <begin position="339"/>
        <end position="358"/>
    </location>
</feature>
<reference evidence="2 3" key="1">
    <citation type="submission" date="2017-04" db="EMBL/GenBank/DDBJ databases">
        <authorList>
            <person name="Afonso C.L."/>
            <person name="Miller P.J."/>
            <person name="Scott M.A."/>
            <person name="Spackman E."/>
            <person name="Goraichik I."/>
            <person name="Dimitrov K.M."/>
            <person name="Suarez D.L."/>
            <person name="Swayne D.E."/>
        </authorList>
    </citation>
    <scope>NUCLEOTIDE SEQUENCE [LARGE SCALE GENOMIC DNA]</scope>
    <source>
        <strain evidence="2 3">DSM 3385</strain>
    </source>
</reference>
<dbReference type="PANTHER" id="PTHR32063:SF33">
    <property type="entry name" value="RND SUPERFAMILY EFFLUX PUMP PERMEASE COMPONENT"/>
    <property type="match status" value="1"/>
</dbReference>
<feature type="transmembrane region" description="Helical" evidence="1">
    <location>
        <begin position="391"/>
        <end position="416"/>
    </location>
</feature>
<feature type="transmembrane region" description="Helical" evidence="1">
    <location>
        <begin position="467"/>
        <end position="487"/>
    </location>
</feature>
<keyword evidence="1" id="KW-1133">Transmembrane helix</keyword>
<organism evidence="2 3">
    <name type="scientific">Desulfocicer vacuolatum DSM 3385</name>
    <dbReference type="NCBI Taxonomy" id="1121400"/>
    <lineage>
        <taxon>Bacteria</taxon>
        <taxon>Pseudomonadati</taxon>
        <taxon>Thermodesulfobacteriota</taxon>
        <taxon>Desulfobacteria</taxon>
        <taxon>Desulfobacterales</taxon>
        <taxon>Desulfobacteraceae</taxon>
        <taxon>Desulfocicer</taxon>
    </lineage>
</organism>
<feature type="transmembrane region" description="Helical" evidence="1">
    <location>
        <begin position="963"/>
        <end position="982"/>
    </location>
</feature>
<dbReference type="Gene3D" id="3.30.70.1440">
    <property type="entry name" value="Multidrug efflux transporter AcrB pore domain"/>
    <property type="match status" value="1"/>
</dbReference>
<dbReference type="Gene3D" id="3.30.2090.10">
    <property type="entry name" value="Multidrug efflux transporter AcrB TolC docking domain, DN and DC subdomains"/>
    <property type="match status" value="2"/>
</dbReference>
<feature type="transmembrane region" description="Helical" evidence="1">
    <location>
        <begin position="21"/>
        <end position="42"/>
    </location>
</feature>
<dbReference type="Pfam" id="PF00873">
    <property type="entry name" value="ACR_tran"/>
    <property type="match status" value="1"/>
</dbReference>
<feature type="transmembrane region" description="Helical" evidence="1">
    <location>
        <begin position="536"/>
        <end position="553"/>
    </location>
</feature>
<dbReference type="InterPro" id="IPR027463">
    <property type="entry name" value="AcrB_DN_DC_subdom"/>
</dbReference>
<dbReference type="Gene3D" id="1.20.1640.10">
    <property type="entry name" value="Multidrug efflux transporter AcrB transmembrane domain"/>
    <property type="match status" value="2"/>
</dbReference>
<evidence type="ECO:0000256" key="1">
    <source>
        <dbReference type="SAM" id="Phobius"/>
    </source>
</evidence>
<dbReference type="EMBL" id="FWXY01000017">
    <property type="protein sequence ID" value="SMC96144.1"/>
    <property type="molecule type" value="Genomic_DNA"/>
</dbReference>
<dbReference type="SUPFAM" id="SSF82866">
    <property type="entry name" value="Multidrug efflux transporter AcrB transmembrane domain"/>
    <property type="match status" value="2"/>
</dbReference>
<name>A0A1W2DFT1_9BACT</name>